<dbReference type="EMBL" id="CP032487">
    <property type="protein sequence ID" value="QAX80326.1"/>
    <property type="molecule type" value="Genomic_DNA"/>
</dbReference>
<accession>A0ABX5R4P1</accession>
<evidence type="ECO:0000313" key="2">
    <source>
        <dbReference type="Proteomes" id="UP000288804"/>
    </source>
</evidence>
<dbReference type="InterPro" id="IPR009987">
    <property type="entry name" value="IM_PilM"/>
</dbReference>
<dbReference type="Gene3D" id="3.30.450.360">
    <property type="match status" value="1"/>
</dbReference>
<gene>
    <name evidence="1" type="ORF">D5F51_18375</name>
</gene>
<proteinExistence type="predicted"/>
<name>A0ABX5R4P1_9GAMM</name>
<organism evidence="1 2">
    <name type="scientific">Yersinia hibernica</name>
    <dbReference type="NCBI Taxonomy" id="2339259"/>
    <lineage>
        <taxon>Bacteria</taxon>
        <taxon>Pseudomonadati</taxon>
        <taxon>Pseudomonadota</taxon>
        <taxon>Gammaproteobacteria</taxon>
        <taxon>Enterobacterales</taxon>
        <taxon>Yersiniaceae</taxon>
        <taxon>Yersinia</taxon>
    </lineage>
</organism>
<protein>
    <submittedName>
        <fullName evidence="1">PilM family protein</fullName>
    </submittedName>
</protein>
<dbReference type="Proteomes" id="UP000288804">
    <property type="component" value="Chromosome"/>
</dbReference>
<dbReference type="RefSeq" id="WP_129198286.1">
    <property type="nucleotide sequence ID" value="NZ_CP032487.1"/>
</dbReference>
<dbReference type="Pfam" id="PF07419">
    <property type="entry name" value="PilM"/>
    <property type="match status" value="1"/>
</dbReference>
<sequence>MGYPIAALTMIFLLIVGNLQNRDTSRLMQQSIQVSADLLATDILRLASAINDWRYTRQLAEGPLATGQFGLVPAPDSRIQAAMQGGRLWLWSVDRPGLVDSLNRQSVGSALVCTISGGRLKMSDGTDMSLSLPAGVAEGNVIYLN</sequence>
<reference evidence="2" key="1">
    <citation type="submission" date="2018-09" db="EMBL/GenBank/DDBJ databases">
        <title>Yersinia hibernicus sp. nov.</title>
        <authorList>
            <person name="Nguyen S.V."/>
            <person name="Mundanda D.M."/>
            <person name="Anes J."/>
            <person name="Fanning S."/>
        </authorList>
    </citation>
    <scope>NUCLEOTIDE SEQUENCE [LARGE SCALE GENOMIC DNA]</scope>
    <source>
        <strain evidence="2">CFS1934</strain>
    </source>
</reference>
<keyword evidence="2" id="KW-1185">Reference proteome</keyword>
<evidence type="ECO:0000313" key="1">
    <source>
        <dbReference type="EMBL" id="QAX80326.1"/>
    </source>
</evidence>